<dbReference type="EC" id="5.6.2.4" evidence="7"/>
<dbReference type="GO" id="GO:0000725">
    <property type="term" value="P:recombinational repair"/>
    <property type="evidence" value="ECO:0007669"/>
    <property type="project" value="TreeGrafter"/>
</dbReference>
<dbReference type="InterPro" id="IPR027417">
    <property type="entry name" value="P-loop_NTPase"/>
</dbReference>
<keyword evidence="2" id="KW-0378">Hydrolase</keyword>
<comment type="catalytic activity">
    <reaction evidence="8">
        <text>ATP + H2O = ADP + phosphate + H(+)</text>
        <dbReference type="Rhea" id="RHEA:13065"/>
        <dbReference type="ChEBI" id="CHEBI:15377"/>
        <dbReference type="ChEBI" id="CHEBI:15378"/>
        <dbReference type="ChEBI" id="CHEBI:30616"/>
        <dbReference type="ChEBI" id="CHEBI:43474"/>
        <dbReference type="ChEBI" id="CHEBI:456216"/>
        <dbReference type="EC" id="5.6.2.4"/>
    </reaction>
</comment>
<dbReference type="EMBL" id="DSRU01000304">
    <property type="protein sequence ID" value="HFN00203.1"/>
    <property type="molecule type" value="Genomic_DNA"/>
</dbReference>
<dbReference type="GO" id="GO:0005829">
    <property type="term" value="C:cytosol"/>
    <property type="evidence" value="ECO:0007669"/>
    <property type="project" value="TreeGrafter"/>
</dbReference>
<keyword evidence="5" id="KW-0413">Isomerase</keyword>
<dbReference type="CDD" id="cd18807">
    <property type="entry name" value="SF1_C_UvrD"/>
    <property type="match status" value="1"/>
</dbReference>
<evidence type="ECO:0000256" key="8">
    <source>
        <dbReference type="ARBA" id="ARBA00048988"/>
    </source>
</evidence>
<dbReference type="InterPro" id="IPR014016">
    <property type="entry name" value="UvrD-like_ATP-bd"/>
</dbReference>
<accession>A0A7C3KIY3</accession>
<evidence type="ECO:0000256" key="1">
    <source>
        <dbReference type="ARBA" id="ARBA00022741"/>
    </source>
</evidence>
<evidence type="ECO:0000313" key="12">
    <source>
        <dbReference type="EMBL" id="HFN00203.1"/>
    </source>
</evidence>
<dbReference type="Pfam" id="PF08378">
    <property type="entry name" value="NERD"/>
    <property type="match status" value="1"/>
</dbReference>
<evidence type="ECO:0000256" key="5">
    <source>
        <dbReference type="ARBA" id="ARBA00023235"/>
    </source>
</evidence>
<evidence type="ECO:0000256" key="6">
    <source>
        <dbReference type="ARBA" id="ARBA00034617"/>
    </source>
</evidence>
<keyword evidence="3 12" id="KW-0347">Helicase</keyword>
<keyword evidence="1" id="KW-0547">Nucleotide-binding</keyword>
<dbReference type="InterPro" id="IPR014017">
    <property type="entry name" value="DNA_helicase_UvrD-like_C"/>
</dbReference>
<dbReference type="GO" id="GO:0043138">
    <property type="term" value="F:3'-5' DNA helicase activity"/>
    <property type="evidence" value="ECO:0007669"/>
    <property type="project" value="UniProtKB-EC"/>
</dbReference>
<keyword evidence="4" id="KW-0067">ATP-binding</keyword>
<evidence type="ECO:0000256" key="7">
    <source>
        <dbReference type="ARBA" id="ARBA00034808"/>
    </source>
</evidence>
<evidence type="ECO:0000256" key="2">
    <source>
        <dbReference type="ARBA" id="ARBA00022801"/>
    </source>
</evidence>
<dbReference type="Pfam" id="PF13361">
    <property type="entry name" value="UvrD_C"/>
    <property type="match status" value="2"/>
</dbReference>
<evidence type="ECO:0000259" key="10">
    <source>
        <dbReference type="Pfam" id="PF08378"/>
    </source>
</evidence>
<organism evidence="12">
    <name type="scientific">Oscillatoriales cyanobacterium SpSt-418</name>
    <dbReference type="NCBI Taxonomy" id="2282169"/>
    <lineage>
        <taxon>Bacteria</taxon>
        <taxon>Bacillati</taxon>
        <taxon>Cyanobacteriota</taxon>
        <taxon>Cyanophyceae</taxon>
        <taxon>Oscillatoriophycideae</taxon>
        <taxon>Oscillatoriales</taxon>
    </lineage>
</organism>
<sequence>MATLIPSFSTCSQRMTPGERRLAQRLESKLEEDYLLWYDVPVGSKRLHPDFIVLHPLRGLIVLEVKDWKLDTIQTLDRITVTLCLPHGPKTVANPLRQARDYALAIAHLLEQDPLLVQGAGIHQGKLAFPYSYGVVLSHITRKQFEASEGLQAVLEPHLVICQNEIFESVDPLAFQERLWNLCTYTFGEPLTPAQVDRIRWHLFPEVRIGVQLSLLPDEPSQPETLTVPDLIRVMDLQQEQLARSLGEGHRVIHGVAGSGKTLVLVYRCLHLAQTLDKPILVLCFNVSLAAKLRQVFHEKGVEGDRIAVRHFHGWCNDLLWQYRIPKPSPNEFRGTAYTEELVQRVIQAVEVGKIPAGQYGAVLIDEGHDFHPEWLKLAVQMVDPETDALLLLYDDAQSIYEKQQKQKFSFRSLGIQAQGRTTILKVNYRNTDEILQVASAFARELLTPDESSDEDSPVRVQPITAGRHGALPELIKLPNFQAETHYLVERVQQFHAQGTPWNQIAVLYRAKWMAENLSDRFQQAGIPVEWVNQNSTSRNYDPAAESIKLVTMHSSKGLEFPVVCIPGLGYLPNSHAQPEDEARLLYVAMTRAVDHLVLTCDRESTFVMKLKAVSGL</sequence>
<evidence type="ECO:0000256" key="3">
    <source>
        <dbReference type="ARBA" id="ARBA00022806"/>
    </source>
</evidence>
<feature type="domain" description="UvrD-like helicase ATP-binding" evidence="9">
    <location>
        <begin position="238"/>
        <end position="323"/>
    </location>
</feature>
<reference evidence="12" key="1">
    <citation type="journal article" date="2020" name="mSystems">
        <title>Genome- and Community-Level Interaction Insights into Carbon Utilization and Element Cycling Functions of Hydrothermarchaeota in Hydrothermal Sediment.</title>
        <authorList>
            <person name="Zhou Z."/>
            <person name="Liu Y."/>
            <person name="Xu W."/>
            <person name="Pan J."/>
            <person name="Luo Z.H."/>
            <person name="Li M."/>
        </authorList>
    </citation>
    <scope>NUCLEOTIDE SEQUENCE [LARGE SCALE GENOMIC DNA]</scope>
    <source>
        <strain evidence="12">SpSt-418</strain>
    </source>
</reference>
<comment type="caution">
    <text evidence="12">The sequence shown here is derived from an EMBL/GenBank/DDBJ whole genome shotgun (WGS) entry which is preliminary data.</text>
</comment>
<dbReference type="GO" id="GO:0016787">
    <property type="term" value="F:hydrolase activity"/>
    <property type="evidence" value="ECO:0007669"/>
    <property type="project" value="UniProtKB-KW"/>
</dbReference>
<gene>
    <name evidence="12" type="ORF">ENR64_21155</name>
</gene>
<comment type="catalytic activity">
    <reaction evidence="6">
        <text>Couples ATP hydrolysis with the unwinding of duplex DNA by translocating in the 3'-5' direction.</text>
        <dbReference type="EC" id="5.6.2.4"/>
    </reaction>
</comment>
<dbReference type="InterPro" id="IPR011528">
    <property type="entry name" value="NERD"/>
</dbReference>
<dbReference type="InterPro" id="IPR000212">
    <property type="entry name" value="DNA_helicase_UvrD/REP"/>
</dbReference>
<dbReference type="PANTHER" id="PTHR11070:SF2">
    <property type="entry name" value="ATP-DEPENDENT DNA HELICASE SRS2"/>
    <property type="match status" value="1"/>
</dbReference>
<dbReference type="AlphaFoldDB" id="A0A7C3KIY3"/>
<evidence type="ECO:0000259" key="11">
    <source>
        <dbReference type="Pfam" id="PF13361"/>
    </source>
</evidence>
<feature type="domain" description="UvrD-like helicase C-terminal" evidence="11">
    <location>
        <begin position="425"/>
        <end position="535"/>
    </location>
</feature>
<dbReference type="Gene3D" id="3.40.50.300">
    <property type="entry name" value="P-loop containing nucleotide triphosphate hydrolases"/>
    <property type="match status" value="2"/>
</dbReference>
<feature type="domain" description="UvrD-like helicase C-terminal" evidence="11">
    <location>
        <begin position="539"/>
        <end position="601"/>
    </location>
</feature>
<dbReference type="GO" id="GO:0003677">
    <property type="term" value="F:DNA binding"/>
    <property type="evidence" value="ECO:0007669"/>
    <property type="project" value="InterPro"/>
</dbReference>
<evidence type="ECO:0000259" key="9">
    <source>
        <dbReference type="Pfam" id="PF00580"/>
    </source>
</evidence>
<protein>
    <recommendedName>
        <fullName evidence="7">DNA 3'-5' helicase</fullName>
        <ecNumber evidence="7">5.6.2.4</ecNumber>
    </recommendedName>
</protein>
<name>A0A7C3KIY3_9CYAN</name>
<feature type="domain" description="NERD" evidence="10">
    <location>
        <begin position="18"/>
        <end position="114"/>
    </location>
</feature>
<dbReference type="PANTHER" id="PTHR11070">
    <property type="entry name" value="UVRD / RECB / PCRA DNA HELICASE FAMILY MEMBER"/>
    <property type="match status" value="1"/>
</dbReference>
<proteinExistence type="predicted"/>
<evidence type="ECO:0000256" key="4">
    <source>
        <dbReference type="ARBA" id="ARBA00022840"/>
    </source>
</evidence>
<dbReference type="Pfam" id="PF00580">
    <property type="entry name" value="UvrD-helicase"/>
    <property type="match status" value="1"/>
</dbReference>
<dbReference type="SUPFAM" id="SSF52540">
    <property type="entry name" value="P-loop containing nucleoside triphosphate hydrolases"/>
    <property type="match status" value="1"/>
</dbReference>
<dbReference type="GO" id="GO:0005524">
    <property type="term" value="F:ATP binding"/>
    <property type="evidence" value="ECO:0007669"/>
    <property type="project" value="UniProtKB-KW"/>
</dbReference>